<dbReference type="InterPro" id="IPR058979">
    <property type="entry name" value="LysC-like"/>
</dbReference>
<proteinExistence type="predicted"/>
<evidence type="ECO:0008006" key="3">
    <source>
        <dbReference type="Google" id="ProtNLM"/>
    </source>
</evidence>
<evidence type="ECO:0000313" key="2">
    <source>
        <dbReference type="Proteomes" id="UP000188726"/>
    </source>
</evidence>
<dbReference type="Pfam" id="PF23793">
    <property type="entry name" value="LysC"/>
    <property type="match status" value="1"/>
</dbReference>
<dbReference type="Proteomes" id="UP000188726">
    <property type="component" value="Unassembled WGS sequence"/>
</dbReference>
<dbReference type="EMBL" id="MUEO01000025">
    <property type="protein sequence ID" value="OOE43452.1"/>
    <property type="molecule type" value="Genomic_DNA"/>
</dbReference>
<accession>A0AB36K5F1</accession>
<evidence type="ECO:0000313" key="1">
    <source>
        <dbReference type="EMBL" id="OOE43452.1"/>
    </source>
</evidence>
<protein>
    <recommendedName>
        <fullName evidence="3">Entry exclusion lipoprotein TrbK</fullName>
    </recommendedName>
</protein>
<gene>
    <name evidence="1" type="ORF">BZG09_10610</name>
</gene>
<organism evidence="1 2">
    <name type="scientific">Salinivibrio kushneri</name>
    <dbReference type="NCBI Taxonomy" id="1908198"/>
    <lineage>
        <taxon>Bacteria</taxon>
        <taxon>Pseudomonadati</taxon>
        <taxon>Pseudomonadota</taxon>
        <taxon>Gammaproteobacteria</taxon>
        <taxon>Vibrionales</taxon>
        <taxon>Vibrionaceae</taxon>
        <taxon>Salinivibrio</taxon>
    </lineage>
</organism>
<name>A0AB36K5F1_9GAMM</name>
<reference evidence="1 2" key="1">
    <citation type="journal article" date="2017" name="Genome Announc.">
        <title>Draft Genome Sequences of Salinivibrio proteolyticus, Salinivibrio sharmensis, Salinivibrio siamensis, Salinivibrio costicola subsp. alcaliphilus, Salinivibrio costicola subsp. vallismortis, and 29 New Isolates Belonging to the Genus Salinivibrio.</title>
        <authorList>
            <person name="Lopez-Hermoso C."/>
            <person name="de la Haba R.R."/>
            <person name="Sanchez-Porro C."/>
            <person name="Bayliss S.C."/>
            <person name="Feil E.J."/>
            <person name="Ventosa A."/>
        </authorList>
    </citation>
    <scope>NUCLEOTIDE SEQUENCE [LARGE SCALE GENOMIC DNA]</scope>
    <source>
        <strain evidence="1 2">IC202</strain>
    </source>
</reference>
<comment type="caution">
    <text evidence="1">The sequence shown here is derived from an EMBL/GenBank/DDBJ whole genome shotgun (WGS) entry which is preliminary data.</text>
</comment>
<sequence length="74" mass="8198">MLLSGCTSRTETVVDTQYILPPAGLVVPCHKPQLTGNTPKETAKEIPFLKSALSQCAAQADEYLEWRKQREDGH</sequence>
<dbReference type="AlphaFoldDB" id="A0AB36K5F1"/>